<sequence>MSPWIKRLHVFPLDFPWAGLFSQDICRIKQHSNVIHRLNKLR</sequence>
<protein>
    <submittedName>
        <fullName evidence="1">Uncharacterized protein</fullName>
    </submittedName>
</protein>
<dbReference type="AlphaFoldDB" id="A0A0E9S9G3"/>
<organism evidence="1">
    <name type="scientific">Anguilla anguilla</name>
    <name type="common">European freshwater eel</name>
    <name type="synonym">Muraena anguilla</name>
    <dbReference type="NCBI Taxonomy" id="7936"/>
    <lineage>
        <taxon>Eukaryota</taxon>
        <taxon>Metazoa</taxon>
        <taxon>Chordata</taxon>
        <taxon>Craniata</taxon>
        <taxon>Vertebrata</taxon>
        <taxon>Euteleostomi</taxon>
        <taxon>Actinopterygii</taxon>
        <taxon>Neopterygii</taxon>
        <taxon>Teleostei</taxon>
        <taxon>Anguilliformes</taxon>
        <taxon>Anguillidae</taxon>
        <taxon>Anguilla</taxon>
    </lineage>
</organism>
<accession>A0A0E9S9G3</accession>
<reference evidence="1" key="2">
    <citation type="journal article" date="2015" name="Fish Shellfish Immunol.">
        <title>Early steps in the European eel (Anguilla anguilla)-Vibrio vulnificus interaction in the gills: Role of the RtxA13 toxin.</title>
        <authorList>
            <person name="Callol A."/>
            <person name="Pajuelo D."/>
            <person name="Ebbesson L."/>
            <person name="Teles M."/>
            <person name="MacKenzie S."/>
            <person name="Amaro C."/>
        </authorList>
    </citation>
    <scope>NUCLEOTIDE SEQUENCE</scope>
</reference>
<dbReference type="EMBL" id="GBXM01070671">
    <property type="protein sequence ID" value="JAH37906.1"/>
    <property type="molecule type" value="Transcribed_RNA"/>
</dbReference>
<evidence type="ECO:0000313" key="1">
    <source>
        <dbReference type="EMBL" id="JAH37906.1"/>
    </source>
</evidence>
<name>A0A0E9S9G3_ANGAN</name>
<reference evidence="1" key="1">
    <citation type="submission" date="2014-11" db="EMBL/GenBank/DDBJ databases">
        <authorList>
            <person name="Amaro Gonzalez C."/>
        </authorList>
    </citation>
    <scope>NUCLEOTIDE SEQUENCE</scope>
</reference>
<proteinExistence type="predicted"/>